<reference evidence="1 2" key="1">
    <citation type="journal article" date="2009" name="BMC Genomics">
        <title>Comparative genomics of the emerging human pathogen Photorhabdus asymbiotica with the insect pathogen Photorhabdus luminescens.</title>
        <authorList>
            <person name="Wilkinson P."/>
            <person name="Waterfield N.R."/>
            <person name="Crossman L."/>
            <person name="Corton C."/>
            <person name="Sanchez-Contreras M."/>
            <person name="Vlisidou I."/>
            <person name="Barron A."/>
            <person name="Bignell A."/>
            <person name="Clark L."/>
            <person name="Ormond D."/>
            <person name="Mayho M."/>
            <person name="Bason N."/>
            <person name="Smith F."/>
            <person name="Simmonds M."/>
            <person name="Churcher C."/>
            <person name="Harris D."/>
            <person name="Thompson N.R."/>
            <person name="Quail M."/>
            <person name="Parkhill J."/>
            <person name="ffrench-Constant R.H."/>
        </authorList>
    </citation>
    <scope>NUCLEOTIDE SEQUENCE [LARGE SCALE GENOMIC DNA]</scope>
    <source>
        <strain evidence="2">ATCC 43949 / 3105-77</strain>
    </source>
</reference>
<organism evidence="1 2">
    <name type="scientific">Photorhabdus asymbiotica subsp. asymbiotica (strain ATCC 43949 / 3105-77)</name>
    <name type="common">Xenorhabdus luminescens (strain 2)</name>
    <dbReference type="NCBI Taxonomy" id="553480"/>
    <lineage>
        <taxon>Bacteria</taxon>
        <taxon>Pseudomonadati</taxon>
        <taxon>Pseudomonadota</taxon>
        <taxon>Gammaproteobacteria</taxon>
        <taxon>Enterobacterales</taxon>
        <taxon>Morganellaceae</taxon>
        <taxon>Photorhabdus</taxon>
    </lineage>
</organism>
<proteinExistence type="predicted"/>
<dbReference type="STRING" id="291112.PAU_03546"/>
<sequence>MKNRIFQRHRFVDMAGFHFVYPAIPNRFRAAAWRQVNESSGA</sequence>
<dbReference type="Proteomes" id="UP000002747">
    <property type="component" value="Chromosome"/>
</dbReference>
<evidence type="ECO:0000313" key="2">
    <source>
        <dbReference type="Proteomes" id="UP000002747"/>
    </source>
</evidence>
<dbReference type="AlphaFoldDB" id="C7BKD7"/>
<protein>
    <submittedName>
        <fullName evidence="1">Uncharacterized protein</fullName>
    </submittedName>
</protein>
<dbReference type="KEGG" id="pay:PAU_03546"/>
<dbReference type="EMBL" id="FM162591">
    <property type="protein sequence ID" value="CAQ85634.1"/>
    <property type="molecule type" value="Genomic_DNA"/>
</dbReference>
<gene>
    <name evidence="1" type="ordered locus">PAU_03546</name>
</gene>
<accession>C7BKD7</accession>
<evidence type="ECO:0000313" key="1">
    <source>
        <dbReference type="EMBL" id="CAQ85634.1"/>
    </source>
</evidence>
<name>C7BKD7_PHOAA</name>